<sequence>MGKYVTLILAGLLAALVLYVQFQERGERPTRQHRRPAAQARGDASGPTLRGRAYVVDADTLQIAGTRIRLHGIDAPERDQSCTRAGVAWRCGQQASAALATLLAGRELRCEPRDHDRYDRVVAVCWAGAVDVNHWLVDQGWAVAYRRYSIAYVAAETEARQARRGIWSGSFEPPEDYRRNQPHPRNF</sequence>
<name>A0AAF1K539_9PROT</name>
<organism evidence="3 4">
    <name type="scientific">Plastoroseomonas arctica</name>
    <dbReference type="NCBI Taxonomy" id="1509237"/>
    <lineage>
        <taxon>Bacteria</taxon>
        <taxon>Pseudomonadati</taxon>
        <taxon>Pseudomonadota</taxon>
        <taxon>Alphaproteobacteria</taxon>
        <taxon>Acetobacterales</taxon>
        <taxon>Acetobacteraceae</taxon>
        <taxon>Plastoroseomonas</taxon>
    </lineage>
</organism>
<dbReference type="Pfam" id="PF00565">
    <property type="entry name" value="SNase"/>
    <property type="match status" value="1"/>
</dbReference>
<reference evidence="3" key="1">
    <citation type="submission" date="2020-01" db="EMBL/GenBank/DDBJ databases">
        <authorList>
            <person name="Rat A."/>
        </authorList>
    </citation>
    <scope>NUCLEOTIDE SEQUENCE</scope>
    <source>
        <strain evidence="3">LMG 28251</strain>
    </source>
</reference>
<dbReference type="SUPFAM" id="SSF50199">
    <property type="entry name" value="Staphylococcal nuclease"/>
    <property type="match status" value="1"/>
</dbReference>
<comment type="caution">
    <text evidence="3">The sequence shown here is derived from an EMBL/GenBank/DDBJ whole genome shotgun (WGS) entry which is preliminary data.</text>
</comment>
<dbReference type="PANTHER" id="PTHR12302">
    <property type="entry name" value="EBNA2 BINDING PROTEIN P100"/>
    <property type="match status" value="1"/>
</dbReference>
<evidence type="ECO:0000313" key="4">
    <source>
        <dbReference type="Proteomes" id="UP001196068"/>
    </source>
</evidence>
<gene>
    <name evidence="3" type="ORF">GXW79_14710</name>
</gene>
<protein>
    <submittedName>
        <fullName evidence="3">Thermonuclease family protein</fullName>
    </submittedName>
</protein>
<dbReference type="SMART" id="SM00318">
    <property type="entry name" value="SNc"/>
    <property type="match status" value="1"/>
</dbReference>
<dbReference type="Gene3D" id="2.40.50.90">
    <property type="match status" value="1"/>
</dbReference>
<dbReference type="Proteomes" id="UP001196068">
    <property type="component" value="Unassembled WGS sequence"/>
</dbReference>
<dbReference type="PROSITE" id="PS50830">
    <property type="entry name" value="TNASE_3"/>
    <property type="match status" value="1"/>
</dbReference>
<dbReference type="PANTHER" id="PTHR12302:SF26">
    <property type="entry name" value="BLR1266 PROTEIN"/>
    <property type="match status" value="1"/>
</dbReference>
<evidence type="ECO:0000259" key="2">
    <source>
        <dbReference type="PROSITE" id="PS50830"/>
    </source>
</evidence>
<dbReference type="AlphaFoldDB" id="A0AAF1K539"/>
<feature type="region of interest" description="Disordered" evidence="1">
    <location>
        <begin position="28"/>
        <end position="48"/>
    </location>
</feature>
<dbReference type="InterPro" id="IPR016071">
    <property type="entry name" value="Staphylococal_nuclease_OB-fold"/>
</dbReference>
<dbReference type="EMBL" id="JAAEDH010000017">
    <property type="protein sequence ID" value="MBR0656331.1"/>
    <property type="molecule type" value="Genomic_DNA"/>
</dbReference>
<keyword evidence="4" id="KW-1185">Reference proteome</keyword>
<feature type="domain" description="TNase-like" evidence="2">
    <location>
        <begin position="55"/>
        <end position="169"/>
    </location>
</feature>
<evidence type="ECO:0000313" key="3">
    <source>
        <dbReference type="EMBL" id="MBR0656331.1"/>
    </source>
</evidence>
<dbReference type="InterPro" id="IPR035437">
    <property type="entry name" value="SNase_OB-fold_sf"/>
</dbReference>
<reference evidence="3" key="2">
    <citation type="journal article" date="2021" name="Syst. Appl. Microbiol.">
        <title>Roseomonas hellenica sp. nov., isolated from roots of wild-growing Alkanna tinctoria.</title>
        <authorList>
            <person name="Rat A."/>
            <person name="Naranjo H.D."/>
            <person name="Lebbe L."/>
            <person name="Cnockaert M."/>
            <person name="Krigas N."/>
            <person name="Grigoriadou K."/>
            <person name="Maloupa E."/>
            <person name="Willems A."/>
        </authorList>
    </citation>
    <scope>NUCLEOTIDE SEQUENCE</scope>
    <source>
        <strain evidence="3">LMG 28251</strain>
    </source>
</reference>
<accession>A0AAF1K539</accession>
<dbReference type="RefSeq" id="WP_211875174.1">
    <property type="nucleotide sequence ID" value="NZ_JAAEDH010000017.1"/>
</dbReference>
<evidence type="ECO:0000256" key="1">
    <source>
        <dbReference type="SAM" id="MobiDB-lite"/>
    </source>
</evidence>
<proteinExistence type="predicted"/>